<evidence type="ECO:0000256" key="1">
    <source>
        <dbReference type="SAM" id="Phobius"/>
    </source>
</evidence>
<dbReference type="InterPro" id="IPR058068">
    <property type="entry name" value="LIC_13387-like"/>
</dbReference>
<evidence type="ECO:0000313" key="2">
    <source>
        <dbReference type="EMBL" id="PCE23182.1"/>
    </source>
</evidence>
<reference evidence="2 3" key="1">
    <citation type="submission" date="2017-01" db="EMBL/GenBank/DDBJ databases">
        <title>Whole-Genome Shotgun Sequencing of Two beta-Proteobacterial Species in Search of the Bulgecin Biosynthetic Cluster.</title>
        <authorList>
            <person name="Horsman M.E."/>
            <person name="Marous D.R."/>
            <person name="Li R."/>
            <person name="Oliver R.A."/>
            <person name="Byun B."/>
            <person name="Emrich S.J."/>
            <person name="Boggess B."/>
            <person name="Townsend C.A."/>
            <person name="Mobashery S."/>
        </authorList>
    </citation>
    <scope>NUCLEOTIDE SEQUENCE [LARGE SCALE GENOMIC DNA]</scope>
    <source>
        <strain evidence="2 3">ATCC 31363</strain>
    </source>
</reference>
<keyword evidence="1" id="KW-1133">Transmembrane helix</keyword>
<comment type="caution">
    <text evidence="2">The sequence shown here is derived from an EMBL/GenBank/DDBJ whole genome shotgun (WGS) entry which is preliminary data.</text>
</comment>
<organism evidence="2 3">
    <name type="scientific">Paraburkholderia acidicola</name>
    <dbReference type="NCBI Taxonomy" id="1912599"/>
    <lineage>
        <taxon>Bacteria</taxon>
        <taxon>Pseudomonadati</taxon>
        <taxon>Pseudomonadota</taxon>
        <taxon>Betaproteobacteria</taxon>
        <taxon>Burkholderiales</taxon>
        <taxon>Burkholderiaceae</taxon>
        <taxon>Paraburkholderia</taxon>
    </lineage>
</organism>
<dbReference type="NCBIfam" id="NF047765">
    <property type="entry name" value="LIC_13387_fam"/>
    <property type="match status" value="1"/>
</dbReference>
<accession>A0A2A4ERX5</accession>
<proteinExistence type="predicted"/>
<keyword evidence="1" id="KW-0812">Transmembrane</keyword>
<gene>
    <name evidence="2" type="ORF">BWP39_26205</name>
</gene>
<feature type="transmembrane region" description="Helical" evidence="1">
    <location>
        <begin position="93"/>
        <end position="112"/>
    </location>
</feature>
<dbReference type="EMBL" id="MTZV01000006">
    <property type="protein sequence ID" value="PCE23182.1"/>
    <property type="molecule type" value="Genomic_DNA"/>
</dbReference>
<dbReference type="OrthoDB" id="960254at2"/>
<dbReference type="RefSeq" id="WP_096725155.1">
    <property type="nucleotide sequence ID" value="NZ_MTZV01000006.1"/>
</dbReference>
<protein>
    <submittedName>
        <fullName evidence="2">Uncharacterized protein</fullName>
    </submittedName>
</protein>
<sequence length="137" mass="14915">MAAKILMVLSAGIMFLLGVVHLAYTFLGNKLTPRDPALQMSMDQISPVLTRQTTMWRAWVGFNVSHSMGLMLFGLVFGFLALAHGDLLFRSPFLLAVGLAMLVAFVVLAKAYWFSAPFTGVSIALACYVASIVLSRI</sequence>
<evidence type="ECO:0000313" key="3">
    <source>
        <dbReference type="Proteomes" id="UP000218022"/>
    </source>
</evidence>
<dbReference type="Proteomes" id="UP000218022">
    <property type="component" value="Unassembled WGS sequence"/>
</dbReference>
<keyword evidence="1" id="KW-0472">Membrane</keyword>
<dbReference type="AlphaFoldDB" id="A0A2A4ERX5"/>
<feature type="transmembrane region" description="Helical" evidence="1">
    <location>
        <begin position="118"/>
        <end position="135"/>
    </location>
</feature>
<name>A0A2A4ERX5_9BURK</name>
<feature type="transmembrane region" description="Helical" evidence="1">
    <location>
        <begin position="58"/>
        <end position="81"/>
    </location>
</feature>